<dbReference type="Pfam" id="PF06081">
    <property type="entry name" value="ArAE_1"/>
    <property type="match status" value="1"/>
</dbReference>
<keyword evidence="2" id="KW-1003">Cell membrane</keyword>
<keyword evidence="9" id="KW-1185">Reference proteome</keyword>
<evidence type="ECO:0000256" key="6">
    <source>
        <dbReference type="SAM" id="Phobius"/>
    </source>
</evidence>
<dbReference type="InterPro" id="IPR021062">
    <property type="entry name" value="ArAE_1_C"/>
</dbReference>
<keyword evidence="3 6" id="KW-0812">Transmembrane</keyword>
<evidence type="ECO:0000256" key="1">
    <source>
        <dbReference type="ARBA" id="ARBA00004651"/>
    </source>
</evidence>
<dbReference type="Pfam" id="PF11728">
    <property type="entry name" value="ArAE_1_C"/>
    <property type="match status" value="1"/>
</dbReference>
<feature type="transmembrane region" description="Helical" evidence="6">
    <location>
        <begin position="15"/>
        <end position="32"/>
    </location>
</feature>
<feature type="transmembrane region" description="Helical" evidence="6">
    <location>
        <begin position="63"/>
        <end position="80"/>
    </location>
</feature>
<dbReference type="InterPro" id="IPR010343">
    <property type="entry name" value="ArAE_1"/>
</dbReference>
<reference evidence="8 9" key="1">
    <citation type="journal article" date="2022" name="Genome Biol. Evol.">
        <title>Host diet, physiology and behaviors set the stage for Lachnospiraceae cladogenesis.</title>
        <authorList>
            <person name="Vera-Ponce De Leon A."/>
            <person name="Schneider M."/>
            <person name="Jahnes B.C."/>
            <person name="Sadowski V."/>
            <person name="Camuy-Velez L.A."/>
            <person name="Duan J."/>
            <person name="Sabree Z.L."/>
        </authorList>
    </citation>
    <scope>NUCLEOTIDE SEQUENCE [LARGE SCALE GENOMIC DNA]</scope>
    <source>
        <strain evidence="8 9">PAL113</strain>
    </source>
</reference>
<evidence type="ECO:0000313" key="9">
    <source>
        <dbReference type="Proteomes" id="UP001523566"/>
    </source>
</evidence>
<dbReference type="PANTHER" id="PTHR40064:SF1">
    <property type="entry name" value="MEMBRANE PROTEIN"/>
    <property type="match status" value="1"/>
</dbReference>
<dbReference type="PANTHER" id="PTHR40064">
    <property type="entry name" value="MEMBRANE PROTEIN-RELATED"/>
    <property type="match status" value="1"/>
</dbReference>
<evidence type="ECO:0000256" key="5">
    <source>
        <dbReference type="ARBA" id="ARBA00023136"/>
    </source>
</evidence>
<evidence type="ECO:0000313" key="8">
    <source>
        <dbReference type="EMBL" id="MCP1101490.1"/>
    </source>
</evidence>
<dbReference type="InterPro" id="IPR052984">
    <property type="entry name" value="UPF0421"/>
</dbReference>
<dbReference type="Gene3D" id="1.20.120.940">
    <property type="entry name" value="Putative aromatic acid exporter, C-terminal domain"/>
    <property type="match status" value="1"/>
</dbReference>
<sequence length="349" mass="41071">MQENKKEKVKFRKKVLLALKIAIGSFLAIYIAEAVELQFASSAGIITLLTIVTTKWETLKLSLFRVLTFLGATFLAWILFSNLEITWMAYGVYIFFIVLICWVTGLQSTISVNAVIGTHFLSSQDFSLTMVANEFSLVLIGITIAIAINLFHPNESQKCRIIEGMRHTEKQMQLILEELSKYLLKHPFGRNVWEDIRDLEVELAHFVEEAYEYQDNTFASHPDYYIHYFEMRTKQTNVLHNLHYEMKKIRNLPEEAEIIAEFILEIKEHVHEMVNPEALIEHLQQFFDEMHTQEPPKTMEEFDARAKLYHILMDLEEFLVFKKRFIDSLEDRHFKIYWDKNCDEESGQI</sequence>
<comment type="caution">
    <text evidence="8">The sequence shown here is derived from an EMBL/GenBank/DDBJ whole genome shotgun (WGS) entry which is preliminary data.</text>
</comment>
<gene>
    <name evidence="8" type="ORF">NK125_03560</name>
</gene>
<accession>A0ABT1E6N6</accession>
<evidence type="ECO:0000256" key="4">
    <source>
        <dbReference type="ARBA" id="ARBA00022989"/>
    </source>
</evidence>
<comment type="subcellular location">
    <subcellularLocation>
        <location evidence="1">Cell membrane</location>
        <topology evidence="1">Multi-pass membrane protein</topology>
    </subcellularLocation>
</comment>
<evidence type="ECO:0000256" key="3">
    <source>
        <dbReference type="ARBA" id="ARBA00022692"/>
    </source>
</evidence>
<dbReference type="Proteomes" id="UP001523566">
    <property type="component" value="Unassembled WGS sequence"/>
</dbReference>
<dbReference type="RefSeq" id="WP_262065272.1">
    <property type="nucleotide sequence ID" value="NZ_JAMXOD010000003.1"/>
</dbReference>
<feature type="transmembrane region" description="Helical" evidence="6">
    <location>
        <begin position="92"/>
        <end position="116"/>
    </location>
</feature>
<keyword evidence="4 6" id="KW-1133">Transmembrane helix</keyword>
<dbReference type="InterPro" id="IPR038323">
    <property type="entry name" value="ArAE_1_C_sf"/>
</dbReference>
<protein>
    <submittedName>
        <fullName evidence="8">Aromatic acid exporter family protein</fullName>
    </submittedName>
</protein>
<feature type="domain" description="Putative aromatic acid exporter C-terminal" evidence="7">
    <location>
        <begin position="165"/>
        <end position="323"/>
    </location>
</feature>
<keyword evidence="5 6" id="KW-0472">Membrane</keyword>
<evidence type="ECO:0000256" key="2">
    <source>
        <dbReference type="ARBA" id="ARBA00022475"/>
    </source>
</evidence>
<dbReference type="EMBL" id="JAMZFW010000003">
    <property type="protein sequence ID" value="MCP1101490.1"/>
    <property type="molecule type" value="Genomic_DNA"/>
</dbReference>
<feature type="transmembrane region" description="Helical" evidence="6">
    <location>
        <begin position="128"/>
        <end position="151"/>
    </location>
</feature>
<proteinExistence type="predicted"/>
<evidence type="ECO:0000259" key="7">
    <source>
        <dbReference type="Pfam" id="PF11728"/>
    </source>
</evidence>
<name>A0ABT1E6N6_9FIRM</name>
<organism evidence="8 9">
    <name type="scientific">Aequitasia blattaphilus</name>
    <dbReference type="NCBI Taxonomy" id="2949332"/>
    <lineage>
        <taxon>Bacteria</taxon>
        <taxon>Bacillati</taxon>
        <taxon>Bacillota</taxon>
        <taxon>Clostridia</taxon>
        <taxon>Lachnospirales</taxon>
        <taxon>Lachnospiraceae</taxon>
        <taxon>Aequitasia</taxon>
    </lineage>
</organism>